<organism evidence="4 5">
    <name type="scientific">Rhizobium ruizarguesonis</name>
    <dbReference type="NCBI Taxonomy" id="2081791"/>
    <lineage>
        <taxon>Bacteria</taxon>
        <taxon>Pseudomonadati</taxon>
        <taxon>Pseudomonadota</taxon>
        <taxon>Alphaproteobacteria</taxon>
        <taxon>Hyphomicrobiales</taxon>
        <taxon>Rhizobiaceae</taxon>
        <taxon>Rhizobium/Agrobacterium group</taxon>
        <taxon>Rhizobium</taxon>
    </lineage>
</organism>
<dbReference type="SUPFAM" id="SSF52317">
    <property type="entry name" value="Class I glutamine amidotransferase-like"/>
    <property type="match status" value="1"/>
</dbReference>
<evidence type="ECO:0000259" key="3">
    <source>
        <dbReference type="PROSITE" id="PS01124"/>
    </source>
</evidence>
<keyword evidence="1" id="KW-0805">Transcription regulation</keyword>
<dbReference type="CDD" id="cd03137">
    <property type="entry name" value="GATase1_AraC_1"/>
    <property type="match status" value="1"/>
</dbReference>
<evidence type="ECO:0000256" key="1">
    <source>
        <dbReference type="ARBA" id="ARBA00023015"/>
    </source>
</evidence>
<dbReference type="PANTHER" id="PTHR43130:SF3">
    <property type="entry name" value="HTH-TYPE TRANSCRIPTIONAL REGULATOR RV1931C"/>
    <property type="match status" value="1"/>
</dbReference>
<dbReference type="GO" id="GO:0003700">
    <property type="term" value="F:DNA-binding transcription factor activity"/>
    <property type="evidence" value="ECO:0007669"/>
    <property type="project" value="InterPro"/>
</dbReference>
<protein>
    <submittedName>
        <fullName evidence="4">Transcriptional regulator FtrA</fullName>
    </submittedName>
</protein>
<dbReference type="Gene3D" id="1.10.10.60">
    <property type="entry name" value="Homeodomain-like"/>
    <property type="match status" value="1"/>
</dbReference>
<feature type="domain" description="HTH araC/xylS-type" evidence="3">
    <location>
        <begin position="225"/>
        <end position="323"/>
    </location>
</feature>
<dbReference type="GeneID" id="84668027"/>
<dbReference type="SMART" id="SM00342">
    <property type="entry name" value="HTH_ARAC"/>
    <property type="match status" value="1"/>
</dbReference>
<dbReference type="SUPFAM" id="SSF46689">
    <property type="entry name" value="Homeodomain-like"/>
    <property type="match status" value="2"/>
</dbReference>
<dbReference type="EMBL" id="WUFC01000030">
    <property type="protein sequence ID" value="NEI51679.1"/>
    <property type="molecule type" value="Genomic_DNA"/>
</dbReference>
<dbReference type="InterPro" id="IPR018060">
    <property type="entry name" value="HTH_AraC"/>
</dbReference>
<dbReference type="PROSITE" id="PS01124">
    <property type="entry name" value="HTH_ARAC_FAMILY_2"/>
    <property type="match status" value="1"/>
</dbReference>
<sequence length="328" mass="36006">MPKNENLCFPTNRHVVSLVYDGLCTFEFGITAEIFGLARPEAGPDWYQFKSVSLEDQVLHACGGLTVAATGTVVDLHRAGTIIVPGWRGPDAPVPDQICDALVSAHRGGARIISICGGAFVLAAAGLLNGRRATTHWRFAEGLAQRYPTIEMDASCLYIDDGDILTSAGSSAGIDLCLHVVRSDFGAELANTVARRLVMYSHRQGGQSQFIERPVPVKREADRLSSILDYIQANLHHPHRVSSLARHAGMSERTFQRRFRSLTGLPTLKWILRERLEQARTLLETTSAAPDDIARATGLGSAENLRLQFARQYGVSPLIYRNRFAQGR</sequence>
<gene>
    <name evidence="4" type="primary">ftrA</name>
    <name evidence="4" type="ORF">GR217_28920</name>
</gene>
<evidence type="ECO:0000256" key="2">
    <source>
        <dbReference type="ARBA" id="ARBA00023163"/>
    </source>
</evidence>
<comment type="caution">
    <text evidence="4">The sequence shown here is derived from an EMBL/GenBank/DDBJ whole genome shotgun (WGS) entry which is preliminary data.</text>
</comment>
<dbReference type="PANTHER" id="PTHR43130">
    <property type="entry name" value="ARAC-FAMILY TRANSCRIPTIONAL REGULATOR"/>
    <property type="match status" value="1"/>
</dbReference>
<dbReference type="Gene3D" id="3.40.50.880">
    <property type="match status" value="1"/>
</dbReference>
<dbReference type="InterPro" id="IPR029062">
    <property type="entry name" value="Class_I_gatase-like"/>
</dbReference>
<dbReference type="NCBIfam" id="NF006902">
    <property type="entry name" value="PRK09393.1"/>
    <property type="match status" value="1"/>
</dbReference>
<reference evidence="4 5" key="1">
    <citation type="submission" date="2019-12" db="EMBL/GenBank/DDBJ databases">
        <title>Rhizobium genotypes associated with high levels of biological nitrogen fixation by grain legumes in a temperate-maritime cropping system.</title>
        <authorList>
            <person name="Maluk M."/>
            <person name="Francesc Ferrando Molina F."/>
            <person name="Lopez Del Egido L."/>
            <person name="Lafos M."/>
            <person name="Langarica-Fuentes A."/>
            <person name="Gebre Yohannes G."/>
            <person name="Young M.W."/>
            <person name="Martin P."/>
            <person name="Gantlett R."/>
            <person name="Kenicer G."/>
            <person name="Hawes C."/>
            <person name="Begg G.S."/>
            <person name="Quilliam R.S."/>
            <person name="Squire G.R."/>
            <person name="Poole P.S."/>
            <person name="Young P.W."/>
            <person name="Iannetta P.M."/>
            <person name="James E.K."/>
        </authorList>
    </citation>
    <scope>NUCLEOTIDE SEQUENCE [LARGE SCALE GENOMIC DNA]</scope>
    <source>
        <strain evidence="4 5">JHI985</strain>
    </source>
</reference>
<dbReference type="InterPro" id="IPR002818">
    <property type="entry name" value="DJ-1/PfpI"/>
</dbReference>
<dbReference type="Pfam" id="PF12833">
    <property type="entry name" value="HTH_18"/>
    <property type="match status" value="1"/>
</dbReference>
<dbReference type="AlphaFoldDB" id="A0AAE4YVZ4"/>
<dbReference type="GO" id="GO:0043565">
    <property type="term" value="F:sequence-specific DNA binding"/>
    <property type="evidence" value="ECO:0007669"/>
    <property type="project" value="InterPro"/>
</dbReference>
<evidence type="ECO:0000313" key="5">
    <source>
        <dbReference type="Proteomes" id="UP000661163"/>
    </source>
</evidence>
<dbReference type="Pfam" id="PF01965">
    <property type="entry name" value="DJ-1_PfpI"/>
    <property type="match status" value="1"/>
</dbReference>
<name>A0AAE4YVZ4_9HYPH</name>
<dbReference type="InterPro" id="IPR009057">
    <property type="entry name" value="Homeodomain-like_sf"/>
</dbReference>
<dbReference type="InterPro" id="IPR052158">
    <property type="entry name" value="INH-QAR"/>
</dbReference>
<dbReference type="RefSeq" id="WP_075225641.1">
    <property type="nucleotide sequence ID" value="NZ_CP071678.1"/>
</dbReference>
<accession>A0AAE4YVZ4</accession>
<proteinExistence type="predicted"/>
<evidence type="ECO:0000313" key="4">
    <source>
        <dbReference type="EMBL" id="NEI51679.1"/>
    </source>
</evidence>
<keyword evidence="2" id="KW-0804">Transcription</keyword>
<dbReference type="Proteomes" id="UP000661163">
    <property type="component" value="Unassembled WGS sequence"/>
</dbReference>